<dbReference type="InterPro" id="IPR036662">
    <property type="entry name" value="PTS_EIIA_man-typ_sf"/>
</dbReference>
<dbReference type="PANTHER" id="PTHR38594">
    <property type="entry name" value="PEP-DEPENDENT DIHYDROXYACETONE KINASE, PHOSPHORYL DONOR SUBUNIT DHAM"/>
    <property type="match status" value="1"/>
</dbReference>
<evidence type="ECO:0000256" key="1">
    <source>
        <dbReference type="ARBA" id="ARBA00001113"/>
    </source>
</evidence>
<reference evidence="8 9" key="1">
    <citation type="submission" date="2020-08" db="EMBL/GenBank/DDBJ databases">
        <title>Winkia gen. nov., sp. nov., isolated from faeces of the Anser albifrons in China.</title>
        <authorList>
            <person name="Liu Q."/>
        </authorList>
    </citation>
    <scope>NUCLEOTIDE SEQUENCE [LARGE SCALE GENOMIC DNA]</scope>
    <source>
        <strain evidence="8 9">C62</strain>
    </source>
</reference>
<comment type="function">
    <text evidence="2">Component of the dihydroxyacetone kinase complex, which is responsible for the phosphoenolpyruvate (PEP)-dependent phosphorylation of dihydroxyacetone. DhaM serves as the phosphoryl donor. Is phosphorylated by phosphoenolpyruvate in an EI- and HPr-dependent reaction, and a phosphorelay system on histidine residues finally leads to phosphoryl transfer to DhaL and dihydroxyacetone.</text>
</comment>
<evidence type="ECO:0000256" key="4">
    <source>
        <dbReference type="ARBA" id="ARBA00012095"/>
    </source>
</evidence>
<dbReference type="SUPFAM" id="SSF53062">
    <property type="entry name" value="PTS system fructose IIA component-like"/>
    <property type="match status" value="1"/>
</dbReference>
<dbReference type="GO" id="GO:0009401">
    <property type="term" value="P:phosphoenolpyruvate-dependent sugar phosphotransferase system"/>
    <property type="evidence" value="ECO:0007669"/>
    <property type="project" value="InterPro"/>
</dbReference>
<evidence type="ECO:0000256" key="3">
    <source>
        <dbReference type="ARBA" id="ARBA00007837"/>
    </source>
</evidence>
<name>A0A8I0KU93_9ACTO</name>
<comment type="subunit">
    <text evidence="6">Homodimer. The dihydroxyacetone kinase complex is composed of a homodimer of DhaM, a homodimer of DhaK and the subunit DhaL.</text>
</comment>
<dbReference type="InterPro" id="IPR008731">
    <property type="entry name" value="PTS_EIN"/>
</dbReference>
<dbReference type="GO" id="GO:0016020">
    <property type="term" value="C:membrane"/>
    <property type="evidence" value="ECO:0007669"/>
    <property type="project" value="InterPro"/>
</dbReference>
<dbReference type="NCBIfam" id="TIGR02364">
    <property type="entry name" value="dha_pts"/>
    <property type="match status" value="1"/>
</dbReference>
<dbReference type="PANTHER" id="PTHR38594:SF1">
    <property type="entry name" value="PEP-DEPENDENT DIHYDROXYACETONE KINASE, PHOSPHORYL DONOR SUBUNIT DHAM"/>
    <property type="match status" value="1"/>
</dbReference>
<evidence type="ECO:0000256" key="6">
    <source>
        <dbReference type="ARBA" id="ARBA00046577"/>
    </source>
</evidence>
<proteinExistence type="inferred from homology"/>
<dbReference type="GO" id="GO:0047324">
    <property type="term" value="F:phosphoenolpyruvate-glycerone phosphotransferase activity"/>
    <property type="evidence" value="ECO:0007669"/>
    <property type="project" value="UniProtKB-EC"/>
</dbReference>
<accession>A0A8I0KU93</accession>
<dbReference type="Proteomes" id="UP000627538">
    <property type="component" value="Unassembled WGS sequence"/>
</dbReference>
<dbReference type="InterPro" id="IPR039643">
    <property type="entry name" value="DhaM"/>
</dbReference>
<protein>
    <recommendedName>
        <fullName evidence="4">phosphoenolpyruvate--glycerone phosphotransferase</fullName>
        <ecNumber evidence="4">2.7.1.121</ecNumber>
    </recommendedName>
</protein>
<dbReference type="RefSeq" id="WP_191071499.1">
    <property type="nucleotide sequence ID" value="NZ_CP060506.1"/>
</dbReference>
<keyword evidence="5" id="KW-0808">Transferase</keyword>
<keyword evidence="9" id="KW-1185">Reference proteome</keyword>
<comment type="catalytic activity">
    <reaction evidence="1">
        <text>dihydroxyacetone + phosphoenolpyruvate = dihydroxyacetone phosphate + pyruvate</text>
        <dbReference type="Rhea" id="RHEA:18381"/>
        <dbReference type="ChEBI" id="CHEBI:15361"/>
        <dbReference type="ChEBI" id="CHEBI:16016"/>
        <dbReference type="ChEBI" id="CHEBI:57642"/>
        <dbReference type="ChEBI" id="CHEBI:58702"/>
        <dbReference type="EC" id="2.7.1.121"/>
    </reaction>
</comment>
<feature type="domain" description="PTS EIIA type-4" evidence="7">
    <location>
        <begin position="2"/>
        <end position="158"/>
    </location>
</feature>
<gene>
    <name evidence="8" type="ORF">H8R10_04305</name>
</gene>
<comment type="similarity">
    <text evidence="3">Belongs to the PEP-utilizing enzyme family.</text>
</comment>
<dbReference type="InterPro" id="IPR036618">
    <property type="entry name" value="PtsI_HPr-bd_sf"/>
</dbReference>
<dbReference type="PROSITE" id="PS51096">
    <property type="entry name" value="PTS_EIIA_TYPE_4"/>
    <property type="match status" value="1"/>
</dbReference>
<sequence>MTCGLVLVAHSRPLAEAARDLALTMTGGRDIALAVAAGSADGGIGTDAMAVLDAVNSVAERCDDVLVFVDLGSAIMSAQTALEFAEPDVAARTHISRAPLVEGVVAAAAKAALGTDWRGVEAEARRGLKPKETLVDDDLAADPTPTVDDVDTVADEGLTDPPPDPFSPLLPRMEYTLDLNPEGYVSTGEAARELERFEVARARAAAALERIARSYDDTTEAGREIATIVRMIVALVNDRRLSRMAAADLAETPDAFRVVEERLDSLAGKIAAAPTSQLREQSIDVRLVSRLILGALAEQPLAGVANGREITTPCVIVLPELDAISAALLRPGPVTGVEVHGYSDTGHGPNIARLLGVPVRAVARD</sequence>
<dbReference type="Gene3D" id="1.10.274.10">
    <property type="entry name" value="PtsI, HPr-binding domain"/>
    <property type="match status" value="1"/>
</dbReference>
<dbReference type="AlphaFoldDB" id="A0A8I0KU93"/>
<dbReference type="Pfam" id="PF03610">
    <property type="entry name" value="EIIA-man"/>
    <property type="match status" value="1"/>
</dbReference>
<evidence type="ECO:0000313" key="9">
    <source>
        <dbReference type="Proteomes" id="UP000627538"/>
    </source>
</evidence>
<dbReference type="EC" id="2.7.1.121" evidence="4"/>
<dbReference type="Pfam" id="PF05524">
    <property type="entry name" value="PEP-utilisers_N"/>
    <property type="match status" value="1"/>
</dbReference>
<dbReference type="SUPFAM" id="SSF47831">
    <property type="entry name" value="Enzyme I of the PEP:sugar phosphotransferase system HPr-binding (sub)domain"/>
    <property type="match status" value="1"/>
</dbReference>
<organism evidence="8 9">
    <name type="scientific">Nanchangia anserum</name>
    <dbReference type="NCBI Taxonomy" id="2692125"/>
    <lineage>
        <taxon>Bacteria</taxon>
        <taxon>Bacillati</taxon>
        <taxon>Actinomycetota</taxon>
        <taxon>Actinomycetes</taxon>
        <taxon>Actinomycetales</taxon>
        <taxon>Actinomycetaceae</taxon>
        <taxon>Nanchangia</taxon>
    </lineage>
</organism>
<evidence type="ECO:0000256" key="2">
    <source>
        <dbReference type="ARBA" id="ARBA00002788"/>
    </source>
</evidence>
<evidence type="ECO:0000259" key="7">
    <source>
        <dbReference type="PROSITE" id="PS51096"/>
    </source>
</evidence>
<dbReference type="InterPro" id="IPR012844">
    <property type="entry name" value="DhaM_N"/>
</dbReference>
<dbReference type="GO" id="GO:0019563">
    <property type="term" value="P:glycerol catabolic process"/>
    <property type="evidence" value="ECO:0007669"/>
    <property type="project" value="InterPro"/>
</dbReference>
<comment type="caution">
    <text evidence="8">The sequence shown here is derived from an EMBL/GenBank/DDBJ whole genome shotgun (WGS) entry which is preliminary data.</text>
</comment>
<evidence type="ECO:0000256" key="5">
    <source>
        <dbReference type="ARBA" id="ARBA00022679"/>
    </source>
</evidence>
<dbReference type="EMBL" id="JACRUO010000001">
    <property type="protein sequence ID" value="MBD3689453.1"/>
    <property type="molecule type" value="Genomic_DNA"/>
</dbReference>
<dbReference type="Gene3D" id="3.40.50.510">
    <property type="entry name" value="Phosphotransferase system, mannose-type IIA component"/>
    <property type="match status" value="1"/>
</dbReference>
<dbReference type="InterPro" id="IPR004701">
    <property type="entry name" value="PTS_EIIA_man-typ"/>
</dbReference>
<evidence type="ECO:0000313" key="8">
    <source>
        <dbReference type="EMBL" id="MBD3689453.1"/>
    </source>
</evidence>